<evidence type="ECO:0000256" key="7">
    <source>
        <dbReference type="ARBA" id="ARBA00023065"/>
    </source>
</evidence>
<evidence type="ECO:0000256" key="1">
    <source>
        <dbReference type="ARBA" id="ARBA00004571"/>
    </source>
</evidence>
<accession>A0A2U1CJS0</accession>
<dbReference type="GO" id="GO:0009279">
    <property type="term" value="C:cell outer membrane"/>
    <property type="evidence" value="ECO:0007669"/>
    <property type="project" value="UniProtKB-SubCell"/>
</dbReference>
<dbReference type="InterPro" id="IPR033900">
    <property type="entry name" value="Gram_neg_porin_domain"/>
</dbReference>
<dbReference type="PRINTS" id="PR00182">
    <property type="entry name" value="ECOLNEIPORIN"/>
</dbReference>
<evidence type="ECO:0000256" key="6">
    <source>
        <dbReference type="ARBA" id="ARBA00022729"/>
    </source>
</evidence>
<dbReference type="CDD" id="cd00342">
    <property type="entry name" value="gram_neg_porins"/>
    <property type="match status" value="1"/>
</dbReference>
<dbReference type="AlphaFoldDB" id="A0A2U1CJS0"/>
<dbReference type="PANTHER" id="PTHR34501:SF9">
    <property type="entry name" value="MAJOR OUTER MEMBRANE PROTEIN P.IA"/>
    <property type="match status" value="1"/>
</dbReference>
<dbReference type="RefSeq" id="WP_116518991.1">
    <property type="nucleotide sequence ID" value="NZ_JACCEX010000004.1"/>
</dbReference>
<feature type="domain" description="Porin" evidence="12">
    <location>
        <begin position="13"/>
        <end position="338"/>
    </location>
</feature>
<dbReference type="SUPFAM" id="SSF56935">
    <property type="entry name" value="Porins"/>
    <property type="match status" value="1"/>
</dbReference>
<evidence type="ECO:0000256" key="3">
    <source>
        <dbReference type="ARBA" id="ARBA00022448"/>
    </source>
</evidence>
<dbReference type="Gene3D" id="2.40.160.10">
    <property type="entry name" value="Porin"/>
    <property type="match status" value="1"/>
</dbReference>
<comment type="subcellular location">
    <subcellularLocation>
        <location evidence="1">Cell outer membrane</location>
        <topology evidence="1">Multi-pass membrane protein</topology>
    </subcellularLocation>
</comment>
<dbReference type="InterPro" id="IPR050298">
    <property type="entry name" value="Gram-neg_bact_OMP"/>
</dbReference>
<evidence type="ECO:0000256" key="11">
    <source>
        <dbReference type="SAM" id="SignalP"/>
    </source>
</evidence>
<evidence type="ECO:0000313" key="13">
    <source>
        <dbReference type="EMBL" id="PVY61251.1"/>
    </source>
</evidence>
<evidence type="ECO:0000256" key="2">
    <source>
        <dbReference type="ARBA" id="ARBA00011233"/>
    </source>
</evidence>
<dbReference type="InterPro" id="IPR023614">
    <property type="entry name" value="Porin_dom_sf"/>
</dbReference>
<feature type="signal peptide" evidence="11">
    <location>
        <begin position="1"/>
        <end position="28"/>
    </location>
</feature>
<evidence type="ECO:0000256" key="10">
    <source>
        <dbReference type="ARBA" id="ARBA00023237"/>
    </source>
</evidence>
<dbReference type="Proteomes" id="UP000246145">
    <property type="component" value="Unassembled WGS sequence"/>
</dbReference>
<dbReference type="GO" id="GO:0015288">
    <property type="term" value="F:porin activity"/>
    <property type="evidence" value="ECO:0007669"/>
    <property type="project" value="UniProtKB-KW"/>
</dbReference>
<comment type="caution">
    <text evidence="13">The sequence shown here is derived from an EMBL/GenBank/DDBJ whole genome shotgun (WGS) entry which is preliminary data.</text>
</comment>
<keyword evidence="7" id="KW-0406">Ion transport</keyword>
<dbReference type="GO" id="GO:0034220">
    <property type="term" value="P:monoatomic ion transmembrane transport"/>
    <property type="evidence" value="ECO:0007669"/>
    <property type="project" value="InterPro"/>
</dbReference>
<proteinExistence type="predicted"/>
<organism evidence="13 14">
    <name type="scientific">Pusillimonas noertemannii</name>
    <dbReference type="NCBI Taxonomy" id="305977"/>
    <lineage>
        <taxon>Bacteria</taxon>
        <taxon>Pseudomonadati</taxon>
        <taxon>Pseudomonadota</taxon>
        <taxon>Betaproteobacteria</taxon>
        <taxon>Burkholderiales</taxon>
        <taxon>Alcaligenaceae</taxon>
        <taxon>Pusillimonas</taxon>
    </lineage>
</organism>
<dbReference type="InterPro" id="IPR001702">
    <property type="entry name" value="Porin_Gram-ve"/>
</dbReference>
<keyword evidence="10" id="KW-0998">Cell outer membrane</keyword>
<dbReference type="GO" id="GO:0046930">
    <property type="term" value="C:pore complex"/>
    <property type="evidence" value="ECO:0007669"/>
    <property type="project" value="UniProtKB-KW"/>
</dbReference>
<comment type="subunit">
    <text evidence="2">Homotrimer.</text>
</comment>
<dbReference type="Pfam" id="PF13609">
    <property type="entry name" value="Porin_4"/>
    <property type="match status" value="1"/>
</dbReference>
<keyword evidence="6 11" id="KW-0732">Signal</keyword>
<dbReference type="PANTHER" id="PTHR34501">
    <property type="entry name" value="PROTEIN YDDL-RELATED"/>
    <property type="match status" value="1"/>
</dbReference>
<name>A0A2U1CJS0_9BURK</name>
<evidence type="ECO:0000259" key="12">
    <source>
        <dbReference type="Pfam" id="PF13609"/>
    </source>
</evidence>
<reference evidence="13 14" key="1">
    <citation type="submission" date="2018-04" db="EMBL/GenBank/DDBJ databases">
        <title>Genomic Encyclopedia of Type Strains, Phase IV (KMG-IV): sequencing the most valuable type-strain genomes for metagenomic binning, comparative biology and taxonomic classification.</title>
        <authorList>
            <person name="Goeker M."/>
        </authorList>
    </citation>
    <scope>NUCLEOTIDE SEQUENCE [LARGE SCALE GENOMIC DNA]</scope>
    <source>
        <strain evidence="13 14">DSM 10065</strain>
    </source>
</reference>
<dbReference type="OrthoDB" id="6975458at2"/>
<keyword evidence="5" id="KW-0812">Transmembrane</keyword>
<keyword evidence="14" id="KW-1185">Reference proteome</keyword>
<evidence type="ECO:0000256" key="9">
    <source>
        <dbReference type="ARBA" id="ARBA00023136"/>
    </source>
</evidence>
<keyword evidence="4" id="KW-1134">Transmembrane beta strand</keyword>
<keyword evidence="9" id="KW-0472">Membrane</keyword>
<evidence type="ECO:0000256" key="8">
    <source>
        <dbReference type="ARBA" id="ARBA00023114"/>
    </source>
</evidence>
<dbReference type="EMBL" id="QEKO01000004">
    <property type="protein sequence ID" value="PVY61251.1"/>
    <property type="molecule type" value="Genomic_DNA"/>
</dbReference>
<keyword evidence="8" id="KW-0626">Porin</keyword>
<protein>
    <submittedName>
        <fullName evidence="13">Putative porin</fullName>
    </submittedName>
</protein>
<gene>
    <name evidence="13" type="ORF">C7440_2801</name>
</gene>
<evidence type="ECO:0000256" key="5">
    <source>
        <dbReference type="ARBA" id="ARBA00022692"/>
    </source>
</evidence>
<sequence>MSNTHKKTMLWLAAAALMGGIAVQTVHAQEGVKIYGIFDGGLDISHTDGSTTGRVISGGAAGSRLGFIGSENLRNGWSANFRLENGFAGNTGMAGQGGRLFGREASVGISHEVFGALTLGRIPTPISLAQSKIDAFHWMGSGGLISLSRGAKYQVAPQVVSARVDNAINYVSPEWNGWRLTALASINDRVAALGDAYGVSLRYTNGPLDILAAYGRQQSGRGGTGHLEAWLVGGSYDFDNWRMYLGYTGEKNSCSNCLGSFARLPGSGTSNISLWNIGVRIPFGFLTAIAQITRVIDSSDYLSPAGNRNATWLAVGAEYRLSRRTLLYAALGTIDNQNGSGYTLGSGGVQMRSKPISAGDDRSTTVSLGIKHIF</sequence>
<evidence type="ECO:0000256" key="4">
    <source>
        <dbReference type="ARBA" id="ARBA00022452"/>
    </source>
</evidence>
<keyword evidence="3" id="KW-0813">Transport</keyword>
<evidence type="ECO:0000313" key="14">
    <source>
        <dbReference type="Proteomes" id="UP000246145"/>
    </source>
</evidence>
<feature type="chain" id="PRO_5015693151" evidence="11">
    <location>
        <begin position="29"/>
        <end position="374"/>
    </location>
</feature>